<keyword evidence="2" id="KW-1134">Transmembrane beta strand</keyword>
<keyword evidence="2" id="KW-0564">Palmitate</keyword>
<keyword evidence="2" id="KW-0812">Transmembrane</keyword>
<keyword evidence="2" id="KW-0449">Lipoprotein</keyword>
<feature type="chain" id="PRO_5023156882" evidence="2">
    <location>
        <begin position="23"/>
        <end position="487"/>
    </location>
</feature>
<dbReference type="Gene3D" id="2.20.200.10">
    <property type="entry name" value="Outer membrane efflux proteins (OEP)"/>
    <property type="match status" value="1"/>
</dbReference>
<accession>A0A5B2VL01</accession>
<dbReference type="Gene3D" id="1.20.1600.10">
    <property type="entry name" value="Outer membrane efflux proteins (OEP)"/>
    <property type="match status" value="1"/>
</dbReference>
<dbReference type="Pfam" id="PF02321">
    <property type="entry name" value="OEP"/>
    <property type="match status" value="2"/>
</dbReference>
<organism evidence="3 4">
    <name type="scientific">Chitinophaga agrisoli</name>
    <dbReference type="NCBI Taxonomy" id="2607653"/>
    <lineage>
        <taxon>Bacteria</taxon>
        <taxon>Pseudomonadati</taxon>
        <taxon>Bacteroidota</taxon>
        <taxon>Chitinophagia</taxon>
        <taxon>Chitinophagales</taxon>
        <taxon>Chitinophagaceae</taxon>
        <taxon>Chitinophaga</taxon>
    </lineage>
</organism>
<dbReference type="SUPFAM" id="SSF56954">
    <property type="entry name" value="Outer membrane efflux proteins (OEP)"/>
    <property type="match status" value="1"/>
</dbReference>
<dbReference type="InterPro" id="IPR010131">
    <property type="entry name" value="MdtP/NodT-like"/>
</dbReference>
<proteinExistence type="inferred from homology"/>
<dbReference type="NCBIfam" id="TIGR01845">
    <property type="entry name" value="outer_NodT"/>
    <property type="match status" value="1"/>
</dbReference>
<dbReference type="EMBL" id="VUOC01000004">
    <property type="protein sequence ID" value="KAA2239300.1"/>
    <property type="molecule type" value="Genomic_DNA"/>
</dbReference>
<reference evidence="3 4" key="1">
    <citation type="submission" date="2019-09" db="EMBL/GenBank/DDBJ databases">
        <title>Chitinophaga ginsengihumi sp. nov., isolated from soil of ginseng rhizosphere.</title>
        <authorList>
            <person name="Lee J."/>
        </authorList>
    </citation>
    <scope>NUCLEOTIDE SEQUENCE [LARGE SCALE GENOMIC DNA]</scope>
    <source>
        <strain evidence="3 4">BN140078</strain>
    </source>
</reference>
<dbReference type="PROSITE" id="PS51257">
    <property type="entry name" value="PROKAR_LIPOPROTEIN"/>
    <property type="match status" value="1"/>
</dbReference>
<protein>
    <submittedName>
        <fullName evidence="3">Efflux transporter outer membrane subunit</fullName>
    </submittedName>
</protein>
<sequence length="487" mass="53141">MNKNCFSIYKYAPALLLSAALGCRLPQPLVTPAGQSLPAAFGTDTAFSDVDTSGIGNQPWQQFFKDPQLRALIDTALHNNYELMTAKEQVKISGAVLLAARRAWLPSLDINASAGIDKYGKYTMNGVGNFDTNLSSNISKDQHVPESPTPDLFLGLRSNWELDLWGKLRQRKYAAQARYLASAQGQRLVSTLLVSAVAAHYYELIALDNELAIIQKNITLQETALATVQIQQSAGKATLLASQQFEAQLLDTRSLEFATRQRMLAVETELNYLLGRFPQPVARASALTVDTLAAAWQPGVPASLLINRPDIKQAELELTAAKADVNAARAAFLPSLNITPYAGYNAFKAGLLLEPASFAYGVLGSITAPLFNQKQLQAQYRINESGGKISFYNYQQKILQAYQEVAVAMGNVYNQRQVLALRSKEVGVLQSAVSTANDLFLGGYASYLEIITAQKSVLEAELALIHTRREVLAGTVRLYQALGGGWM</sequence>
<dbReference type="InterPro" id="IPR003423">
    <property type="entry name" value="OMP_efflux"/>
</dbReference>
<gene>
    <name evidence="3" type="ORF">F0L74_24150</name>
</gene>
<feature type="signal peptide" evidence="2">
    <location>
        <begin position="1"/>
        <end position="22"/>
    </location>
</feature>
<keyword evidence="2" id="KW-0472">Membrane</keyword>
<evidence type="ECO:0000256" key="1">
    <source>
        <dbReference type="ARBA" id="ARBA00007613"/>
    </source>
</evidence>
<comment type="similarity">
    <text evidence="1 2">Belongs to the outer membrane factor (OMF) (TC 1.B.17) family.</text>
</comment>
<reference evidence="3 4" key="2">
    <citation type="submission" date="2019-09" db="EMBL/GenBank/DDBJ databases">
        <authorList>
            <person name="Jin C."/>
        </authorList>
    </citation>
    <scope>NUCLEOTIDE SEQUENCE [LARGE SCALE GENOMIC DNA]</scope>
    <source>
        <strain evidence="3 4">BN140078</strain>
    </source>
</reference>
<dbReference type="GO" id="GO:0015562">
    <property type="term" value="F:efflux transmembrane transporter activity"/>
    <property type="evidence" value="ECO:0007669"/>
    <property type="project" value="InterPro"/>
</dbReference>
<comment type="caution">
    <text evidence="3">The sequence shown here is derived from an EMBL/GenBank/DDBJ whole genome shotgun (WGS) entry which is preliminary data.</text>
</comment>
<keyword evidence="4" id="KW-1185">Reference proteome</keyword>
<comment type="subcellular location">
    <subcellularLocation>
        <location evidence="2">Cell membrane</location>
        <topology evidence="2">Lipid-anchor</topology>
    </subcellularLocation>
</comment>
<dbReference type="PANTHER" id="PTHR30203:SF30">
    <property type="entry name" value="OUTER MEMBRANE PROTEIN-RELATED"/>
    <property type="match status" value="1"/>
</dbReference>
<dbReference type="RefSeq" id="WP_149840479.1">
    <property type="nucleotide sequence ID" value="NZ_VUOC01000004.1"/>
</dbReference>
<keyword evidence="2" id="KW-0732">Signal</keyword>
<evidence type="ECO:0000313" key="3">
    <source>
        <dbReference type="EMBL" id="KAA2239300.1"/>
    </source>
</evidence>
<dbReference type="PANTHER" id="PTHR30203">
    <property type="entry name" value="OUTER MEMBRANE CATION EFFLUX PROTEIN"/>
    <property type="match status" value="1"/>
</dbReference>
<dbReference type="Proteomes" id="UP000324611">
    <property type="component" value="Unassembled WGS sequence"/>
</dbReference>
<name>A0A5B2VL01_9BACT</name>
<evidence type="ECO:0000313" key="4">
    <source>
        <dbReference type="Proteomes" id="UP000324611"/>
    </source>
</evidence>
<dbReference type="GO" id="GO:0005886">
    <property type="term" value="C:plasma membrane"/>
    <property type="evidence" value="ECO:0007669"/>
    <property type="project" value="UniProtKB-SubCell"/>
</dbReference>
<dbReference type="AlphaFoldDB" id="A0A5B2VL01"/>
<evidence type="ECO:0000256" key="2">
    <source>
        <dbReference type="RuleBase" id="RU362097"/>
    </source>
</evidence>